<protein>
    <submittedName>
        <fullName evidence="2">Uncharacterized protein</fullName>
    </submittedName>
</protein>
<evidence type="ECO:0000313" key="2">
    <source>
        <dbReference type="EMBL" id="VEB42436.1"/>
    </source>
</evidence>
<accession>A0A3S4HLU6</accession>
<feature type="region of interest" description="Disordered" evidence="1">
    <location>
        <begin position="1"/>
        <end position="32"/>
    </location>
</feature>
<evidence type="ECO:0000256" key="1">
    <source>
        <dbReference type="SAM" id="MobiDB-lite"/>
    </source>
</evidence>
<sequence length="65" mass="7258">MAALGLQPLQPGFRPGRHRDLPGRPRQLRADDDVRALQNAPRSLLDDQRRVGELMQMAGPANSSW</sequence>
<evidence type="ECO:0000313" key="3">
    <source>
        <dbReference type="Proteomes" id="UP000275777"/>
    </source>
</evidence>
<organism evidence="2 3">
    <name type="scientific">Chromobacterium violaceum</name>
    <dbReference type="NCBI Taxonomy" id="536"/>
    <lineage>
        <taxon>Bacteria</taxon>
        <taxon>Pseudomonadati</taxon>
        <taxon>Pseudomonadota</taxon>
        <taxon>Betaproteobacteria</taxon>
        <taxon>Neisseriales</taxon>
        <taxon>Chromobacteriaceae</taxon>
        <taxon>Chromobacterium</taxon>
    </lineage>
</organism>
<proteinExistence type="predicted"/>
<dbReference type="Proteomes" id="UP000275777">
    <property type="component" value="Chromosome"/>
</dbReference>
<name>A0A3S4HLU6_CHRVL</name>
<feature type="compositionally biased region" description="Basic and acidic residues" evidence="1">
    <location>
        <begin position="18"/>
        <end position="32"/>
    </location>
</feature>
<reference evidence="2 3" key="1">
    <citation type="submission" date="2018-12" db="EMBL/GenBank/DDBJ databases">
        <authorList>
            <consortium name="Pathogen Informatics"/>
        </authorList>
    </citation>
    <scope>NUCLEOTIDE SEQUENCE [LARGE SCALE GENOMIC DNA]</scope>
    <source>
        <strain evidence="2 3">NCTC9695</strain>
    </source>
</reference>
<dbReference type="EMBL" id="LR134182">
    <property type="protein sequence ID" value="VEB42436.1"/>
    <property type="molecule type" value="Genomic_DNA"/>
</dbReference>
<gene>
    <name evidence="2" type="ORF">NCTC9695_02886</name>
</gene>
<dbReference type="AlphaFoldDB" id="A0A3S4HLU6"/>